<dbReference type="NCBIfam" id="TIGR02831">
    <property type="entry name" value="spo_II_M"/>
    <property type="match status" value="1"/>
</dbReference>
<reference evidence="3" key="1">
    <citation type="submission" date="2011-05" db="EMBL/GenBank/DDBJ databases">
        <title>Complete sequence of Desulfotomaculum ruminis DSM 2154.</title>
        <authorList>
            <person name="Lucas S."/>
            <person name="Copeland A."/>
            <person name="Lapidus A."/>
            <person name="Cheng J.-F."/>
            <person name="Goodwin L."/>
            <person name="Pitluck S."/>
            <person name="Lu M."/>
            <person name="Detter J.C."/>
            <person name="Han C."/>
            <person name="Tapia R."/>
            <person name="Land M."/>
            <person name="Hauser L."/>
            <person name="Kyrpides N."/>
            <person name="Ivanova N."/>
            <person name="Mikhailova N."/>
            <person name="Pagani I."/>
            <person name="Stams A.J.M."/>
            <person name="Plugge C.M."/>
            <person name="Muyzer G."/>
            <person name="Kuever J."/>
            <person name="Parshina S.N."/>
            <person name="Ivanova A.E."/>
            <person name="Nazina T.N."/>
            <person name="Brambilla E."/>
            <person name="Spring S."/>
            <person name="Klenk H.-P."/>
            <person name="Woyke T."/>
        </authorList>
    </citation>
    <scope>NUCLEOTIDE SEQUENCE [LARGE SCALE GENOMIC DNA]</scope>
    <source>
        <strain evidence="3">ATCC 23193 / DSM 2154 / NCIB 8452 / DL</strain>
    </source>
</reference>
<dbReference type="PIRSF" id="PIRSF038973">
    <property type="entry name" value="SpoIIM"/>
    <property type="match status" value="1"/>
</dbReference>
<dbReference type="eggNOG" id="COG1300">
    <property type="taxonomic scope" value="Bacteria"/>
</dbReference>
<dbReference type="AlphaFoldDB" id="F6DTS4"/>
<keyword evidence="3" id="KW-1185">Reference proteome</keyword>
<organism evidence="2 3">
    <name type="scientific">Desulforamulus ruminis (strain ATCC 23193 / DSM 2154 / NCIMB 8452 / DL)</name>
    <name type="common">Desulfotomaculum ruminis</name>
    <dbReference type="NCBI Taxonomy" id="696281"/>
    <lineage>
        <taxon>Bacteria</taxon>
        <taxon>Bacillati</taxon>
        <taxon>Bacillota</taxon>
        <taxon>Clostridia</taxon>
        <taxon>Eubacteriales</taxon>
        <taxon>Peptococcaceae</taxon>
        <taxon>Desulforamulus</taxon>
    </lineage>
</organism>
<dbReference type="Proteomes" id="UP000009234">
    <property type="component" value="Chromosome"/>
</dbReference>
<dbReference type="EMBL" id="CP002780">
    <property type="protein sequence ID" value="AEG61248.1"/>
    <property type="molecule type" value="Genomic_DNA"/>
</dbReference>
<gene>
    <name evidence="2" type="ordered locus">Desru_3037</name>
</gene>
<dbReference type="InterPro" id="IPR014196">
    <property type="entry name" value="SpoIIM"/>
</dbReference>
<dbReference type="OrthoDB" id="1707382at2"/>
<evidence type="ECO:0000313" key="2">
    <source>
        <dbReference type="EMBL" id="AEG61248.1"/>
    </source>
</evidence>
<protein>
    <submittedName>
        <fullName evidence="2">Stage II sporulation protein M</fullName>
    </submittedName>
</protein>
<keyword evidence="1" id="KW-1133">Transmembrane helix</keyword>
<evidence type="ECO:0000313" key="3">
    <source>
        <dbReference type="Proteomes" id="UP000009234"/>
    </source>
</evidence>
<accession>F6DTS4</accession>
<reference evidence="2 3" key="2">
    <citation type="journal article" date="2012" name="Stand. Genomic Sci.">
        <title>Complete genome sequence of the sulfate-reducing firmicute Desulfotomaculum ruminis type strain (DL(T)).</title>
        <authorList>
            <person name="Spring S."/>
            <person name="Visser M."/>
            <person name="Lu M."/>
            <person name="Copeland A."/>
            <person name="Lapidus A."/>
            <person name="Lucas S."/>
            <person name="Cheng J.F."/>
            <person name="Han C."/>
            <person name="Tapia R."/>
            <person name="Goodwin L.A."/>
            <person name="Pitluck S."/>
            <person name="Ivanova N."/>
            <person name="Land M."/>
            <person name="Hauser L."/>
            <person name="Larimer F."/>
            <person name="Rohde M."/>
            <person name="Goker M."/>
            <person name="Detter J.C."/>
            <person name="Kyrpides N.C."/>
            <person name="Woyke T."/>
            <person name="Schaap P.J."/>
            <person name="Plugge C.M."/>
            <person name="Muyzer G."/>
            <person name="Kuever J."/>
            <person name="Pereira I.A."/>
            <person name="Parshina S.N."/>
            <person name="Bernier-Latmani R."/>
            <person name="Stams A.J."/>
            <person name="Klenk H.P."/>
        </authorList>
    </citation>
    <scope>NUCLEOTIDE SEQUENCE [LARGE SCALE GENOMIC DNA]</scope>
    <source>
        <strain evidence="3">ATCC 23193 / DSM 2154 / NCIB 8452 / DL</strain>
    </source>
</reference>
<feature type="transmembrane region" description="Helical" evidence="1">
    <location>
        <begin position="155"/>
        <end position="174"/>
    </location>
</feature>
<dbReference type="STRING" id="696281.Desru_3037"/>
<keyword evidence="1" id="KW-0812">Transmembrane</keyword>
<proteinExistence type="predicted"/>
<name>F6DTS4_DESRL</name>
<feature type="transmembrane region" description="Helical" evidence="1">
    <location>
        <begin position="107"/>
        <end position="135"/>
    </location>
</feature>
<dbReference type="HOGENOM" id="CLU_085980_0_0_9"/>
<keyword evidence="1" id="KW-0472">Membrane</keyword>
<dbReference type="InterPro" id="IPR002798">
    <property type="entry name" value="SpoIIM-like"/>
</dbReference>
<feature type="transmembrane region" description="Helical" evidence="1">
    <location>
        <begin position="61"/>
        <end position="86"/>
    </location>
</feature>
<sequence>MYLLATVALLAGLAFGGWGAHHLDGQKTVQLSEYLEMFVSQAGSISIDRPLAVKNAITNNLFFIGMVYLLGLTVVGAPVILALLFARGFSLGFTLGFLTRQGNGEGILLALTSVLPQNILLLPAIFMACVAALSFSWLLIKRFHDSRMPVCPGLMGYHLLILIVACIAAAAGLVEAFVTPQLIKAAAAILAK</sequence>
<dbReference type="KEGG" id="dru:Desru_3037"/>
<evidence type="ECO:0000256" key="1">
    <source>
        <dbReference type="SAM" id="Phobius"/>
    </source>
</evidence>
<dbReference type="Pfam" id="PF01944">
    <property type="entry name" value="SpoIIM"/>
    <property type="match status" value="1"/>
</dbReference>